<dbReference type="Gene3D" id="2.40.320.10">
    <property type="entry name" value="Hypothetical Protein Pfu-838710-001"/>
    <property type="match status" value="1"/>
</dbReference>
<evidence type="ECO:0000256" key="1">
    <source>
        <dbReference type="SAM" id="MobiDB-lite"/>
    </source>
</evidence>
<dbReference type="Gene3D" id="1.40.20.10">
    <property type="entry name" value="CHAD domain"/>
    <property type="match status" value="1"/>
</dbReference>
<dbReference type="SMART" id="SM00880">
    <property type="entry name" value="CHAD"/>
    <property type="match status" value="1"/>
</dbReference>
<dbReference type="InterPro" id="IPR023577">
    <property type="entry name" value="CYTH_domain"/>
</dbReference>
<dbReference type="Pfam" id="PF01928">
    <property type="entry name" value="CYTH"/>
    <property type="match status" value="1"/>
</dbReference>
<dbReference type="PROSITE" id="PS51707">
    <property type="entry name" value="CYTH"/>
    <property type="match status" value="1"/>
</dbReference>
<feature type="domain" description="CYTH" evidence="2">
    <location>
        <begin position="4"/>
        <end position="195"/>
    </location>
</feature>
<organism evidence="4 5">
    <name type="scientific">Nocardiopsis aegyptia</name>
    <dbReference type="NCBI Taxonomy" id="220378"/>
    <lineage>
        <taxon>Bacteria</taxon>
        <taxon>Bacillati</taxon>
        <taxon>Actinomycetota</taxon>
        <taxon>Actinomycetes</taxon>
        <taxon>Streptosporangiales</taxon>
        <taxon>Nocardiopsidaceae</taxon>
        <taxon>Nocardiopsis</taxon>
    </lineage>
</organism>
<evidence type="ECO:0000259" key="2">
    <source>
        <dbReference type="PROSITE" id="PS51707"/>
    </source>
</evidence>
<dbReference type="PROSITE" id="PS51708">
    <property type="entry name" value="CHAD"/>
    <property type="match status" value="1"/>
</dbReference>
<dbReference type="PANTHER" id="PTHR39339:SF1">
    <property type="entry name" value="CHAD DOMAIN-CONTAINING PROTEIN"/>
    <property type="match status" value="1"/>
</dbReference>
<dbReference type="Proteomes" id="UP000572051">
    <property type="component" value="Unassembled WGS sequence"/>
</dbReference>
<sequence length="508" mass="54363">MPGHIEFETTFSVGTDAVLPDLADLAPGGIERRSHELDATYFDTGDLRLAARRVTLRRRTGGTDAGWHLKVPWGEGAKREFHVPLGSDPDTVPGELADLARAAARGAALRPVARIATRRTESALLDAGGTPLVLVADDTVTGEAVGAAPTTWREVEVERADGDSALQERVGERLAAAGAVPSATGSKLLTVLGDRVPRPVPRPSGDTAGEVVRAYLWDQVEHLLAHDPPVRLDEPDAVHQMRVATRRLRAVLQVFPSVLRRDATRPVADELRRLSGVLAPARDLEVLRERCEAWLDTLPESAAGHGLTGTWLAAVDDHRAVEARRIAQELAGTRYLALLDALDALRTGPPLTGRAGERARTVLADDLTRACRRAADARDHATAARDADTRVTAWHEVRKAAKRTRYAATLAAPVLGGPAKRVRSWASRLQEVLGEHQDGVALRGYLEEHAPALVAAGDDRDAVLVTLGALAGAEAGRGTALIEEAARAWSAGPDPREPLAAHTRRRAG</sequence>
<dbReference type="SMART" id="SM01118">
    <property type="entry name" value="CYTH"/>
    <property type="match status" value="1"/>
</dbReference>
<reference evidence="4 5" key="1">
    <citation type="submission" date="2020-07" db="EMBL/GenBank/DDBJ databases">
        <title>Sequencing the genomes of 1000 actinobacteria strains.</title>
        <authorList>
            <person name="Klenk H.-P."/>
        </authorList>
    </citation>
    <scope>NUCLEOTIDE SEQUENCE [LARGE SCALE GENOMIC DNA]</scope>
    <source>
        <strain evidence="4 5">DSM 44442</strain>
    </source>
</reference>
<evidence type="ECO:0000313" key="5">
    <source>
        <dbReference type="Proteomes" id="UP000572051"/>
    </source>
</evidence>
<accession>A0A7Z0J7P4</accession>
<evidence type="ECO:0000313" key="4">
    <source>
        <dbReference type="EMBL" id="NYJ32238.1"/>
    </source>
</evidence>
<dbReference type="PANTHER" id="PTHR39339">
    <property type="entry name" value="SLR1444 PROTEIN"/>
    <property type="match status" value="1"/>
</dbReference>
<gene>
    <name evidence="4" type="ORF">HNR10_000119</name>
</gene>
<dbReference type="AlphaFoldDB" id="A0A7Z0J7P4"/>
<dbReference type="Pfam" id="PF05235">
    <property type="entry name" value="CHAD"/>
    <property type="match status" value="1"/>
</dbReference>
<comment type="caution">
    <text evidence="4">The sequence shown here is derived from an EMBL/GenBank/DDBJ whole genome shotgun (WGS) entry which is preliminary data.</text>
</comment>
<name>A0A7Z0J7P4_9ACTN</name>
<dbReference type="RefSeq" id="WP_179819951.1">
    <property type="nucleotide sequence ID" value="NZ_JACCFS010000001.1"/>
</dbReference>
<dbReference type="InterPro" id="IPR033469">
    <property type="entry name" value="CYTH-like_dom_sf"/>
</dbReference>
<dbReference type="InterPro" id="IPR007899">
    <property type="entry name" value="CHAD_dom"/>
</dbReference>
<dbReference type="EMBL" id="JACCFS010000001">
    <property type="protein sequence ID" value="NYJ32238.1"/>
    <property type="molecule type" value="Genomic_DNA"/>
</dbReference>
<protein>
    <submittedName>
        <fullName evidence="4">CHAD domain-containing protein</fullName>
    </submittedName>
</protein>
<keyword evidence="5" id="KW-1185">Reference proteome</keyword>
<proteinExistence type="predicted"/>
<dbReference type="InterPro" id="IPR038186">
    <property type="entry name" value="CHAD_dom_sf"/>
</dbReference>
<dbReference type="CDD" id="cd07374">
    <property type="entry name" value="CYTH-like_Pase"/>
    <property type="match status" value="1"/>
</dbReference>
<evidence type="ECO:0000259" key="3">
    <source>
        <dbReference type="PROSITE" id="PS51708"/>
    </source>
</evidence>
<dbReference type="SUPFAM" id="SSF55154">
    <property type="entry name" value="CYTH-like phosphatases"/>
    <property type="match status" value="1"/>
</dbReference>
<feature type="region of interest" description="Disordered" evidence="1">
    <location>
        <begin position="488"/>
        <end position="508"/>
    </location>
</feature>
<feature type="domain" description="CHAD" evidence="3">
    <location>
        <begin position="205"/>
        <end position="494"/>
    </location>
</feature>